<accession>A0A928VLE5</accession>
<comment type="subcellular location">
    <subcellularLocation>
        <location evidence="1">Membrane</location>
        <topology evidence="1">Multi-pass membrane protein</topology>
    </subcellularLocation>
</comment>
<dbReference type="PANTHER" id="PTHR30071">
    <property type="entry name" value="HEME EXPORTER PROTEIN C"/>
    <property type="match status" value="1"/>
</dbReference>
<sequence>MKLLKFLIGLCLGALMIVLPVSQFQTSPLEPLQTLAVQLDGRKKPLDTVALETVSKIHGSASYKQADGSKLDYLKTYLSLSFNDRDWNQEPFILFTYRPLKERAGLDAEQKYFSFQTLLKSQGLADVVATAHDKQVNDQDLSRDEREALTIEERVEAMLQTVGQDDLPIVPHPTEKKGKWLSLATANQSYSEDQIAPLAAQHQTLVQTYDAANPDLTPVVQAATALHDGLAQLSPTIYPAMVDLQREVHFHHFHAFAKAWMIYAVAFVAMLLTLWLKSFDLYWGAIGIFCAGIAVNSYGFLLRMQVAGRPPVTNMYESVVWVGFGIAALALLFELTSRARYFLLAAAPLSVLSLVMADRLPAVLDSSIAPLVPVLRDNFWLSIHVPTITLSYASFALALGLGHVALGYTLWAPNQTKRVQALSQLTYRVIQVGVLLLTTGIILGGVWAHVSWGRFWGWDPKETWALIALLCYLIPLHGRLVGWIGNFGINVASIVAFNAVLMAWYGVNFVLGTGLHSYGFTTGGSELTIVTVVGIDLLFVSVASLRYMRSRSKPATVGLEAVAKAATMTISDDVLEVG</sequence>
<dbReference type="GO" id="GO:0005886">
    <property type="term" value="C:plasma membrane"/>
    <property type="evidence" value="ECO:0007669"/>
    <property type="project" value="TreeGrafter"/>
</dbReference>
<dbReference type="InterPro" id="IPR045062">
    <property type="entry name" value="Cyt_c_biogenesis_CcsA/CcmC"/>
</dbReference>
<evidence type="ECO:0000256" key="5">
    <source>
        <dbReference type="ARBA" id="ARBA00023136"/>
    </source>
</evidence>
<dbReference type="Proteomes" id="UP000625316">
    <property type="component" value="Unassembled WGS sequence"/>
</dbReference>
<evidence type="ECO:0000256" key="3">
    <source>
        <dbReference type="ARBA" id="ARBA00022748"/>
    </source>
</evidence>
<dbReference type="Pfam" id="PF01578">
    <property type="entry name" value="Cytochrom_C_asm"/>
    <property type="match status" value="1"/>
</dbReference>
<feature type="transmembrane region" description="Helical" evidence="6">
    <location>
        <begin position="464"/>
        <end position="482"/>
    </location>
</feature>
<feature type="transmembrane region" description="Helical" evidence="6">
    <location>
        <begin position="313"/>
        <end position="333"/>
    </location>
</feature>
<proteinExistence type="predicted"/>
<feature type="transmembrane region" description="Helical" evidence="6">
    <location>
        <begin position="255"/>
        <end position="274"/>
    </location>
</feature>
<protein>
    <submittedName>
        <fullName evidence="8">Cytochrome c biogenesis protein CcsA</fullName>
    </submittedName>
</protein>
<evidence type="ECO:0000259" key="7">
    <source>
        <dbReference type="Pfam" id="PF01578"/>
    </source>
</evidence>
<dbReference type="GO" id="GO:0017004">
    <property type="term" value="P:cytochrome complex assembly"/>
    <property type="evidence" value="ECO:0007669"/>
    <property type="project" value="UniProtKB-KW"/>
</dbReference>
<feature type="transmembrane region" description="Helical" evidence="6">
    <location>
        <begin position="390"/>
        <end position="411"/>
    </location>
</feature>
<keyword evidence="2 6" id="KW-0812">Transmembrane</keyword>
<evidence type="ECO:0000313" key="8">
    <source>
        <dbReference type="EMBL" id="MBE9029787.1"/>
    </source>
</evidence>
<keyword evidence="4 6" id="KW-1133">Transmembrane helix</keyword>
<dbReference type="EMBL" id="JADEXQ010000022">
    <property type="protein sequence ID" value="MBE9029787.1"/>
    <property type="molecule type" value="Genomic_DNA"/>
</dbReference>
<evidence type="ECO:0000256" key="6">
    <source>
        <dbReference type="SAM" id="Phobius"/>
    </source>
</evidence>
<dbReference type="InterPro" id="IPR002541">
    <property type="entry name" value="Cyt_c_assembly"/>
</dbReference>
<feature type="transmembrane region" description="Helical" evidence="6">
    <location>
        <begin position="527"/>
        <end position="545"/>
    </location>
</feature>
<comment type="caution">
    <text evidence="8">The sequence shown here is derived from an EMBL/GenBank/DDBJ whole genome shotgun (WGS) entry which is preliminary data.</text>
</comment>
<evidence type="ECO:0000256" key="4">
    <source>
        <dbReference type="ARBA" id="ARBA00022989"/>
    </source>
</evidence>
<keyword evidence="3" id="KW-0201">Cytochrome c-type biogenesis</keyword>
<feature type="transmembrane region" description="Helical" evidence="6">
    <location>
        <begin position="281"/>
        <end position="301"/>
    </location>
</feature>
<gene>
    <name evidence="8" type="primary">ccsA</name>
    <name evidence="8" type="ORF">IQ266_08610</name>
</gene>
<feature type="transmembrane region" description="Helical" evidence="6">
    <location>
        <begin position="340"/>
        <end position="357"/>
    </location>
</feature>
<dbReference type="GO" id="GO:0020037">
    <property type="term" value="F:heme binding"/>
    <property type="evidence" value="ECO:0007669"/>
    <property type="project" value="InterPro"/>
</dbReference>
<feature type="transmembrane region" description="Helical" evidence="6">
    <location>
        <begin position="432"/>
        <end position="452"/>
    </location>
</feature>
<evidence type="ECO:0000313" key="9">
    <source>
        <dbReference type="Proteomes" id="UP000625316"/>
    </source>
</evidence>
<dbReference type="PANTHER" id="PTHR30071:SF1">
    <property type="entry name" value="CYTOCHROME B_B6 PROTEIN-RELATED"/>
    <property type="match status" value="1"/>
</dbReference>
<name>A0A928VLE5_9CYAN</name>
<feature type="transmembrane region" description="Helical" evidence="6">
    <location>
        <begin position="489"/>
        <end position="507"/>
    </location>
</feature>
<reference evidence="8" key="1">
    <citation type="submission" date="2020-10" db="EMBL/GenBank/DDBJ databases">
        <authorList>
            <person name="Castelo-Branco R."/>
            <person name="Eusebio N."/>
            <person name="Adriana R."/>
            <person name="Vieira A."/>
            <person name="Brugerolle De Fraissinette N."/>
            <person name="Rezende De Castro R."/>
            <person name="Schneider M.P."/>
            <person name="Vasconcelos V."/>
            <person name="Leao P.N."/>
        </authorList>
    </citation>
    <scope>NUCLEOTIDE SEQUENCE</scope>
    <source>
        <strain evidence="8">LEGE 11480</strain>
    </source>
</reference>
<keyword evidence="5 6" id="KW-0472">Membrane</keyword>
<dbReference type="AlphaFoldDB" id="A0A928VLE5"/>
<dbReference type="RefSeq" id="WP_264324605.1">
    <property type="nucleotide sequence ID" value="NZ_JADEXQ010000022.1"/>
</dbReference>
<evidence type="ECO:0000256" key="2">
    <source>
        <dbReference type="ARBA" id="ARBA00022692"/>
    </source>
</evidence>
<organism evidence="8 9">
    <name type="scientific">Romeriopsis navalis LEGE 11480</name>
    <dbReference type="NCBI Taxonomy" id="2777977"/>
    <lineage>
        <taxon>Bacteria</taxon>
        <taxon>Bacillati</taxon>
        <taxon>Cyanobacteriota</taxon>
        <taxon>Cyanophyceae</taxon>
        <taxon>Leptolyngbyales</taxon>
        <taxon>Leptolyngbyaceae</taxon>
        <taxon>Romeriopsis</taxon>
        <taxon>Romeriopsis navalis</taxon>
    </lineage>
</organism>
<evidence type="ECO:0000256" key="1">
    <source>
        <dbReference type="ARBA" id="ARBA00004141"/>
    </source>
</evidence>
<keyword evidence="9" id="KW-1185">Reference proteome</keyword>
<feature type="domain" description="Cytochrome c assembly protein" evidence="7">
    <location>
        <begin position="313"/>
        <end position="511"/>
    </location>
</feature>